<organism evidence="2 3">
    <name type="scientific">Bursaphelenchus okinawaensis</name>
    <dbReference type="NCBI Taxonomy" id="465554"/>
    <lineage>
        <taxon>Eukaryota</taxon>
        <taxon>Metazoa</taxon>
        <taxon>Ecdysozoa</taxon>
        <taxon>Nematoda</taxon>
        <taxon>Chromadorea</taxon>
        <taxon>Rhabditida</taxon>
        <taxon>Tylenchina</taxon>
        <taxon>Tylenchomorpha</taxon>
        <taxon>Aphelenchoidea</taxon>
        <taxon>Aphelenchoididae</taxon>
        <taxon>Bursaphelenchus</taxon>
    </lineage>
</organism>
<dbReference type="Proteomes" id="UP000614601">
    <property type="component" value="Unassembled WGS sequence"/>
</dbReference>
<name>A0A811KC29_9BILA</name>
<keyword evidence="1" id="KW-0732">Signal</keyword>
<sequence>MPNFNPQSWLRVLALVLFTLPDCWRFLRQNANALLGPAGFGRWKVGAVKWRVWCFWYCCVSFRLQVHRTTTNVTNVETTKDWARIEVALWSMKTPTTDKCQGNSCLSVYGWIYIDGEGHRAVARSCNFTLPPGIECLHVDNYKFDDNLLMIGDMCPCNGTKCNNVQFPFTAAPTTLSTTIITTTTNQSTTDPDTPVASTNDWSLSVLTLLIVYCTFYVL</sequence>
<feature type="signal peptide" evidence="1">
    <location>
        <begin position="1"/>
        <end position="25"/>
    </location>
</feature>
<dbReference type="Proteomes" id="UP000783686">
    <property type="component" value="Unassembled WGS sequence"/>
</dbReference>
<evidence type="ECO:0008006" key="4">
    <source>
        <dbReference type="Google" id="ProtNLM"/>
    </source>
</evidence>
<dbReference type="AlphaFoldDB" id="A0A811KC29"/>
<evidence type="ECO:0000313" key="3">
    <source>
        <dbReference type="Proteomes" id="UP000614601"/>
    </source>
</evidence>
<dbReference type="EMBL" id="CAJFDH010000002">
    <property type="protein sequence ID" value="CAD5212917.1"/>
    <property type="molecule type" value="Genomic_DNA"/>
</dbReference>
<gene>
    <name evidence="2" type="ORF">BOKJ2_LOCUS4718</name>
</gene>
<keyword evidence="3" id="KW-1185">Reference proteome</keyword>
<comment type="caution">
    <text evidence="2">The sequence shown here is derived from an EMBL/GenBank/DDBJ whole genome shotgun (WGS) entry which is preliminary data.</text>
</comment>
<evidence type="ECO:0000313" key="2">
    <source>
        <dbReference type="EMBL" id="CAD5212917.1"/>
    </source>
</evidence>
<evidence type="ECO:0000256" key="1">
    <source>
        <dbReference type="SAM" id="SignalP"/>
    </source>
</evidence>
<dbReference type="EMBL" id="CAJFCW020000002">
    <property type="protein sequence ID" value="CAG9098180.1"/>
    <property type="molecule type" value="Genomic_DNA"/>
</dbReference>
<proteinExistence type="predicted"/>
<reference evidence="2" key="1">
    <citation type="submission" date="2020-09" db="EMBL/GenBank/DDBJ databases">
        <authorList>
            <person name="Kikuchi T."/>
        </authorList>
    </citation>
    <scope>NUCLEOTIDE SEQUENCE</scope>
    <source>
        <strain evidence="2">SH1</strain>
    </source>
</reference>
<protein>
    <recommendedName>
        <fullName evidence="4">TGF_BETA_2 domain-containing protein</fullName>
    </recommendedName>
</protein>
<accession>A0A811KC29</accession>
<feature type="chain" id="PRO_5036220992" description="TGF_BETA_2 domain-containing protein" evidence="1">
    <location>
        <begin position="26"/>
        <end position="219"/>
    </location>
</feature>